<dbReference type="GO" id="GO:0003677">
    <property type="term" value="F:DNA binding"/>
    <property type="evidence" value="ECO:0007669"/>
    <property type="project" value="UniProtKB-KW"/>
</dbReference>
<evidence type="ECO:0000313" key="13">
    <source>
        <dbReference type="Proteomes" id="UP000570010"/>
    </source>
</evidence>
<organism evidence="11 12">
    <name type="scientific">Bacillus aquiflavi</name>
    <dbReference type="NCBI Taxonomy" id="2672567"/>
    <lineage>
        <taxon>Bacteria</taxon>
        <taxon>Bacillati</taxon>
        <taxon>Bacillota</taxon>
        <taxon>Bacilli</taxon>
        <taxon>Bacillales</taxon>
        <taxon>Bacillaceae</taxon>
        <taxon>Bacillus</taxon>
    </lineage>
</organism>
<dbReference type="SUPFAM" id="SSF52540">
    <property type="entry name" value="P-loop containing nucleoside triphosphate hydrolases"/>
    <property type="match status" value="1"/>
</dbReference>
<dbReference type="PROSITE" id="PS50045">
    <property type="entry name" value="SIGMA54_INTERACT_4"/>
    <property type="match status" value="1"/>
</dbReference>
<dbReference type="RefSeq" id="WP_163241331.1">
    <property type="nucleotide sequence ID" value="NZ_JAAIWN010000011.1"/>
</dbReference>
<dbReference type="PROSITE" id="PS00675">
    <property type="entry name" value="SIGMA54_INTERACT_1"/>
    <property type="match status" value="1"/>
</dbReference>
<dbReference type="CDD" id="cd00130">
    <property type="entry name" value="PAS"/>
    <property type="match status" value="1"/>
</dbReference>
<keyword evidence="4" id="KW-0805">Transcription regulation</keyword>
<dbReference type="SUPFAM" id="SSF46689">
    <property type="entry name" value="Homeodomain-like"/>
    <property type="match status" value="1"/>
</dbReference>
<dbReference type="InterPro" id="IPR046342">
    <property type="entry name" value="CBS_dom_sf"/>
</dbReference>
<gene>
    <name evidence="11" type="ORF">G4D64_06415</name>
    <name evidence="10" type="ORF">H1Z61_06450</name>
</gene>
<evidence type="ECO:0000256" key="1">
    <source>
        <dbReference type="ARBA" id="ARBA00022741"/>
    </source>
</evidence>
<dbReference type="InterPro" id="IPR025943">
    <property type="entry name" value="Sigma_54_int_dom_ATP-bd_2"/>
</dbReference>
<dbReference type="InterPro" id="IPR030828">
    <property type="entry name" value="HTH_TyrR"/>
</dbReference>
<dbReference type="Gene3D" id="1.10.10.60">
    <property type="entry name" value="Homeodomain-like"/>
    <property type="match status" value="1"/>
</dbReference>
<dbReference type="InterPro" id="IPR058031">
    <property type="entry name" value="AAA_lid_NorR"/>
</dbReference>
<reference evidence="11 12" key="1">
    <citation type="submission" date="2020-02" db="EMBL/GenBank/DDBJ databases">
        <title>Bacillus aquiflavi sp. nov., isolated from yellow water of strong flavor Chinese baijiu in Yibin region of China.</title>
        <authorList>
            <person name="Xie J."/>
        </authorList>
    </citation>
    <scope>NUCLEOTIDE SEQUENCE [LARGE SCALE GENOMIC DNA]</scope>
    <source>
        <strain evidence="11 12">3H-10</strain>
    </source>
</reference>
<dbReference type="EMBL" id="JAAIWN010000011">
    <property type="protein sequence ID" value="NEY81161.1"/>
    <property type="molecule type" value="Genomic_DNA"/>
</dbReference>
<dbReference type="AlphaFoldDB" id="A0A6B3VZY0"/>
<proteinExistence type="predicted"/>
<reference evidence="10 13" key="2">
    <citation type="submission" date="2020-07" db="EMBL/GenBank/DDBJ databases">
        <authorList>
            <person name="Feng H."/>
        </authorList>
    </citation>
    <scope>NUCLEOTIDE SEQUENCE [LARGE SCALE GENOMIC DNA]</scope>
    <source>
        <strain evidence="13">s-12</strain>
        <strain evidence="10">S-12</strain>
    </source>
</reference>
<feature type="domain" description="Sigma-54 factor interaction" evidence="8">
    <location>
        <begin position="362"/>
        <end position="591"/>
    </location>
</feature>
<evidence type="ECO:0000313" key="11">
    <source>
        <dbReference type="EMBL" id="NEY81161.1"/>
    </source>
</evidence>
<dbReference type="PROSITE" id="PS00676">
    <property type="entry name" value="SIGMA54_INTERACT_2"/>
    <property type="match status" value="1"/>
</dbReference>
<evidence type="ECO:0000259" key="9">
    <source>
        <dbReference type="PROSITE" id="PS50112"/>
    </source>
</evidence>
<evidence type="ECO:0000259" key="8">
    <source>
        <dbReference type="PROSITE" id="PS50045"/>
    </source>
</evidence>
<dbReference type="PANTHER" id="PTHR32071:SF57">
    <property type="entry name" value="C4-DICARBOXYLATE TRANSPORT TRANSCRIPTIONAL REGULATORY PROTEIN DCTD"/>
    <property type="match status" value="1"/>
</dbReference>
<dbReference type="GO" id="GO:0006355">
    <property type="term" value="P:regulation of DNA-templated transcription"/>
    <property type="evidence" value="ECO:0007669"/>
    <property type="project" value="InterPro"/>
</dbReference>
<dbReference type="SMART" id="SM00091">
    <property type="entry name" value="PAS"/>
    <property type="match status" value="2"/>
</dbReference>
<dbReference type="Pfam" id="PF00989">
    <property type="entry name" value="PAS"/>
    <property type="match status" value="1"/>
</dbReference>
<evidence type="ECO:0000256" key="5">
    <source>
        <dbReference type="ARBA" id="ARBA00023125"/>
    </source>
</evidence>
<dbReference type="InterPro" id="IPR027417">
    <property type="entry name" value="P-loop_NTPase"/>
</dbReference>
<keyword evidence="2" id="KW-0058">Aromatic hydrocarbons catabolism</keyword>
<dbReference type="PROSITE" id="PS50112">
    <property type="entry name" value="PAS"/>
    <property type="match status" value="1"/>
</dbReference>
<dbReference type="Pfam" id="PF18024">
    <property type="entry name" value="HTH_50"/>
    <property type="match status" value="1"/>
</dbReference>
<dbReference type="GO" id="GO:0005524">
    <property type="term" value="F:ATP binding"/>
    <property type="evidence" value="ECO:0007669"/>
    <property type="project" value="UniProtKB-KW"/>
</dbReference>
<dbReference type="Pfam" id="PF13188">
    <property type="entry name" value="PAS_8"/>
    <property type="match status" value="1"/>
</dbReference>
<dbReference type="InterPro" id="IPR002078">
    <property type="entry name" value="Sigma_54_int"/>
</dbReference>
<dbReference type="FunFam" id="3.40.50.300:FF:000006">
    <property type="entry name" value="DNA-binding transcriptional regulator NtrC"/>
    <property type="match status" value="1"/>
</dbReference>
<protein>
    <recommendedName>
        <fullName evidence="7">HTH-type transcriptional regulatory protein TyrR</fullName>
    </recommendedName>
</protein>
<evidence type="ECO:0000313" key="12">
    <source>
        <dbReference type="Proteomes" id="UP000472971"/>
    </source>
</evidence>
<dbReference type="InterPro" id="IPR025662">
    <property type="entry name" value="Sigma_54_int_dom_ATP-bd_1"/>
</dbReference>
<evidence type="ECO:0000313" key="10">
    <source>
        <dbReference type="EMBL" id="MBA4536794.1"/>
    </source>
</evidence>
<dbReference type="SMART" id="SM00382">
    <property type="entry name" value="AAA"/>
    <property type="match status" value="1"/>
</dbReference>
<dbReference type="Pfam" id="PF00571">
    <property type="entry name" value="CBS"/>
    <property type="match status" value="1"/>
</dbReference>
<dbReference type="EMBL" id="JACEIO010000011">
    <property type="protein sequence ID" value="MBA4536794.1"/>
    <property type="molecule type" value="Genomic_DNA"/>
</dbReference>
<evidence type="ECO:0000256" key="7">
    <source>
        <dbReference type="ARBA" id="ARBA00029500"/>
    </source>
</evidence>
<dbReference type="NCBIfam" id="TIGR00229">
    <property type="entry name" value="sensory_box"/>
    <property type="match status" value="1"/>
</dbReference>
<evidence type="ECO:0000256" key="3">
    <source>
        <dbReference type="ARBA" id="ARBA00022840"/>
    </source>
</evidence>
<keyword evidence="3" id="KW-0067">ATP-binding</keyword>
<dbReference type="Pfam" id="PF25601">
    <property type="entry name" value="AAA_lid_14"/>
    <property type="match status" value="1"/>
</dbReference>
<keyword evidence="6" id="KW-0804">Transcription</keyword>
<dbReference type="Gene3D" id="3.30.450.20">
    <property type="entry name" value="PAS domain"/>
    <property type="match status" value="2"/>
</dbReference>
<name>A0A6B3VZY0_9BACI</name>
<dbReference type="Gene3D" id="3.40.50.300">
    <property type="entry name" value="P-loop containing nucleotide triphosphate hydrolases"/>
    <property type="match status" value="1"/>
</dbReference>
<sequence>MIVKEVMARTSLKFYENDLIEEVAKSLVKQSLKGGLVYNHFDSLIGVFTETEILFGLQSRQTRLKEILLPSFKMIEETAKINEVDFGLNCMNPVMNREGVIVGYITKEQYLEAYAKNTQIQLKHLDAIFNSTHNGILSIDATGNITSINPPAEKMAKTTKEKAIGEFLTDVVLPAGLLEVVRTGKGHTEKYRAGKRTYITNRSPIIDENKVIGAVGVFQDISDIEFISNELETVKQIVNELDTIINTSNDGICIMNNQYNIIKMNKKFSRIFQLTNKDNYHLSDISGNIEQFIHGVIKSRKASSILKKNMIISATPILDHKKNVNRVVINVKDMTEMESLRDELAKTKKILSSLNHQNESGFIYCSPTMKNLIKTVHQVANVDVTVLLTGESGVGKGEIANLIWRSSQRKDQPFVKVNCGAIPESLIESELFGYEPGAFTGASRKGKKGFFEQSDGGTIFLDEIGEIPQHLQVKLLRVLQEMEITRIGAEKSKKIDTRIIAATNKDLEKLVIEGIFREDLFYRLNVIPIKVPSLRRRKEDIPILIDYYLKKFSVKYNKNVDFSNDAIKAFMNHDWPGNVRELVNMIERIFVTTTSSVVQYDDLVQLLNLEPDLSISEFVTVNQIIPLKAAVEELEKQLIAKALQKEKTYRKAAKLLEVNASTIVRKIQKYEKGN</sequence>
<dbReference type="PROSITE" id="PS00688">
    <property type="entry name" value="SIGMA54_INTERACT_3"/>
    <property type="match status" value="1"/>
</dbReference>
<evidence type="ECO:0000256" key="6">
    <source>
        <dbReference type="ARBA" id="ARBA00023163"/>
    </source>
</evidence>
<dbReference type="Gene3D" id="1.10.8.60">
    <property type="match status" value="1"/>
</dbReference>
<keyword evidence="1" id="KW-0547">Nucleotide-binding</keyword>
<dbReference type="Gene3D" id="3.10.580.10">
    <property type="entry name" value="CBS-domain"/>
    <property type="match status" value="1"/>
</dbReference>
<evidence type="ECO:0000256" key="4">
    <source>
        <dbReference type="ARBA" id="ARBA00023015"/>
    </source>
</evidence>
<dbReference type="Proteomes" id="UP000472971">
    <property type="component" value="Unassembled WGS sequence"/>
</dbReference>
<dbReference type="InterPro" id="IPR000644">
    <property type="entry name" value="CBS_dom"/>
</dbReference>
<dbReference type="Pfam" id="PF00158">
    <property type="entry name" value="Sigma54_activat"/>
    <property type="match status" value="1"/>
</dbReference>
<dbReference type="InterPro" id="IPR009057">
    <property type="entry name" value="Homeodomain-like_sf"/>
</dbReference>
<keyword evidence="5" id="KW-0238">DNA-binding</keyword>
<dbReference type="InterPro" id="IPR003593">
    <property type="entry name" value="AAA+_ATPase"/>
</dbReference>
<dbReference type="InterPro" id="IPR025944">
    <property type="entry name" value="Sigma_54_int_dom_CS"/>
</dbReference>
<dbReference type="InterPro" id="IPR035965">
    <property type="entry name" value="PAS-like_dom_sf"/>
</dbReference>
<comment type="caution">
    <text evidence="11">The sequence shown here is derived from an EMBL/GenBank/DDBJ whole genome shotgun (WGS) entry which is preliminary data.</text>
</comment>
<dbReference type="SUPFAM" id="SSF55785">
    <property type="entry name" value="PYP-like sensor domain (PAS domain)"/>
    <property type="match status" value="2"/>
</dbReference>
<keyword evidence="12" id="KW-1185">Reference proteome</keyword>
<dbReference type="PANTHER" id="PTHR32071">
    <property type="entry name" value="TRANSCRIPTIONAL REGULATORY PROTEIN"/>
    <property type="match status" value="1"/>
</dbReference>
<dbReference type="InterPro" id="IPR013767">
    <property type="entry name" value="PAS_fold"/>
</dbReference>
<dbReference type="Proteomes" id="UP000570010">
    <property type="component" value="Unassembled WGS sequence"/>
</dbReference>
<evidence type="ECO:0000256" key="2">
    <source>
        <dbReference type="ARBA" id="ARBA00022797"/>
    </source>
</evidence>
<accession>A0A6B3VZY0</accession>
<feature type="domain" description="PAS" evidence="9">
    <location>
        <begin position="121"/>
        <end position="174"/>
    </location>
</feature>
<dbReference type="CDD" id="cd00009">
    <property type="entry name" value="AAA"/>
    <property type="match status" value="1"/>
</dbReference>
<dbReference type="SUPFAM" id="SSF54631">
    <property type="entry name" value="CBS-domain pair"/>
    <property type="match status" value="1"/>
</dbReference>
<dbReference type="InterPro" id="IPR000014">
    <property type="entry name" value="PAS"/>
</dbReference>